<sequence>MIKNKDLKLRSMKAIFIDKDFPLCYPMSIFDFHENIEYLNVLAITIINLLQGLDKKDYDRSQYIKKNVKNFDVIMNSKSLIGMFVNLIKIQFKLPMKDIKVMKDDNGNNCYIMIQKKYFIHRDNYDKFRNYLIEINDIKFPKQVEDKELNEWFERARLAKSSKDNPTIGETLDLLCLETGIDYDTLMYGYSIYRVNRLIERYGAIQDFKSNIQYMCAGAEKIDLKSYLTHIDINKEEELSIKFDDFATKMGGIIQ</sequence>
<proteinExistence type="predicted"/>
<evidence type="ECO:0000313" key="1">
    <source>
        <dbReference type="EMBL" id="GCD10440.1"/>
    </source>
</evidence>
<evidence type="ECO:0000313" key="2">
    <source>
        <dbReference type="Proteomes" id="UP000287872"/>
    </source>
</evidence>
<comment type="caution">
    <text evidence="1">The sequence shown here is derived from an EMBL/GenBank/DDBJ whole genome shotgun (WGS) entry which is preliminary data.</text>
</comment>
<dbReference type="EMBL" id="BHYK01000010">
    <property type="protein sequence ID" value="GCD10440.1"/>
    <property type="molecule type" value="Genomic_DNA"/>
</dbReference>
<accession>A0A401ULN2</accession>
<organism evidence="1 2">
    <name type="scientific">Clostridium tagluense</name>
    <dbReference type="NCBI Taxonomy" id="360422"/>
    <lineage>
        <taxon>Bacteria</taxon>
        <taxon>Bacillati</taxon>
        <taxon>Bacillota</taxon>
        <taxon>Clostridia</taxon>
        <taxon>Eubacteriales</taxon>
        <taxon>Clostridiaceae</taxon>
        <taxon>Clostridium</taxon>
    </lineage>
</organism>
<reference evidence="1 2" key="1">
    <citation type="submission" date="2018-11" db="EMBL/GenBank/DDBJ databases">
        <title>Genome sequencing and assembly of Clostridium tagluense strain A121.</title>
        <authorList>
            <person name="Murakami T."/>
            <person name="Segawa T."/>
            <person name="Shcherbakova V.A."/>
            <person name="Mori H."/>
            <person name="Yoshimura Y."/>
        </authorList>
    </citation>
    <scope>NUCLEOTIDE SEQUENCE [LARGE SCALE GENOMIC DNA]</scope>
    <source>
        <strain evidence="1 2">A121</strain>
    </source>
</reference>
<dbReference type="AlphaFoldDB" id="A0A401ULN2"/>
<protein>
    <submittedName>
        <fullName evidence="1">Uncharacterized protein</fullName>
    </submittedName>
</protein>
<dbReference type="Proteomes" id="UP000287872">
    <property type="component" value="Unassembled WGS sequence"/>
</dbReference>
<dbReference type="RefSeq" id="WP_125001083.1">
    <property type="nucleotide sequence ID" value="NZ_BHYK01000010.1"/>
</dbReference>
<gene>
    <name evidence="1" type="ORF">Ctaglu_20630</name>
</gene>
<name>A0A401ULN2_9CLOT</name>
<keyword evidence="2" id="KW-1185">Reference proteome</keyword>